<gene>
    <name evidence="1" type="ORF">ACCO45_012272</name>
</gene>
<name>A0ACC4DD98_PURLI</name>
<keyword evidence="2" id="KW-1185">Reference proteome</keyword>
<evidence type="ECO:0000313" key="1">
    <source>
        <dbReference type="EMBL" id="KAL3954316.1"/>
    </source>
</evidence>
<protein>
    <submittedName>
        <fullName evidence="1">Uncharacterized protein</fullName>
    </submittedName>
</protein>
<organism evidence="1 2">
    <name type="scientific">Purpureocillium lilacinum</name>
    <name type="common">Paecilomyces lilacinus</name>
    <dbReference type="NCBI Taxonomy" id="33203"/>
    <lineage>
        <taxon>Eukaryota</taxon>
        <taxon>Fungi</taxon>
        <taxon>Dikarya</taxon>
        <taxon>Ascomycota</taxon>
        <taxon>Pezizomycotina</taxon>
        <taxon>Sordariomycetes</taxon>
        <taxon>Hypocreomycetidae</taxon>
        <taxon>Hypocreales</taxon>
        <taxon>Ophiocordycipitaceae</taxon>
        <taxon>Purpureocillium</taxon>
    </lineage>
</organism>
<evidence type="ECO:0000313" key="2">
    <source>
        <dbReference type="Proteomes" id="UP001638806"/>
    </source>
</evidence>
<comment type="caution">
    <text evidence="1">The sequence shown here is derived from an EMBL/GenBank/DDBJ whole genome shotgun (WGS) entry which is preliminary data.</text>
</comment>
<sequence>MDTSKESGEPEVAQRDLIAGIEEVTNKDHDLTVIQAFKVYPKAIAWSAVLSAALIMDGYDFKLFGLLVAQPAFNEKYGKLQPDGTYQISAAWQSGLTNGSNIGQMVGLYLAGYLSDKLGFRRSMMITLLVIPFIIFLQFFAPSLAVLEVGQVLLGIPLGILETITCVYAVEVAPTCLRAFLTSYVSQNWVIGQIVAACVLHGVLNVEAPWSYRIPFAVHLLCARISMVASTPKSARRSKAFACRLTSGQDAQDIDKTVTLMVLTTEHEREAGSSTTFAACFQGTDLRRTIIVMGCYCMQIIAGTTLRAYSTYFFVQAGLSTTQAFNMSIVTYVLSFLGTCVMWCLMPYVGRRTLFISGLVALCIIDFTIGGLGVPKATSNLSWAIASLLVVSAFVSYLCSVPVIFALVAEIPSSLLRSKSVAIARLSYTVLNIAANVLTPYQLNPSAWGWGAKSGFFWGGSCILGLIFAYFVVPEPKDKTVAELDLLFKKKVSARKFTAVRVDVSEVATKTG</sequence>
<reference evidence="1" key="1">
    <citation type="submission" date="2024-12" db="EMBL/GenBank/DDBJ databases">
        <title>Comparative genomics and development of molecular markers within Purpureocillium lilacinum and among Purpureocillium species.</title>
        <authorList>
            <person name="Yeh Z.-Y."/>
            <person name="Ni N.-T."/>
            <person name="Lo P.-H."/>
            <person name="Mushyakhwo K."/>
            <person name="Lin C.-F."/>
            <person name="Nai Y.-S."/>
        </authorList>
    </citation>
    <scope>NUCLEOTIDE SEQUENCE</scope>
    <source>
        <strain evidence="1">NCHU-NPUST-175</strain>
    </source>
</reference>
<proteinExistence type="predicted"/>
<dbReference type="EMBL" id="JBGNUJ010000011">
    <property type="protein sequence ID" value="KAL3954316.1"/>
    <property type="molecule type" value="Genomic_DNA"/>
</dbReference>
<dbReference type="Proteomes" id="UP001638806">
    <property type="component" value="Unassembled WGS sequence"/>
</dbReference>
<accession>A0ACC4DD98</accession>